<accession>A0A8K0CUA7</accession>
<dbReference type="Pfam" id="PF05225">
    <property type="entry name" value="HTH_psq"/>
    <property type="match status" value="1"/>
</dbReference>
<gene>
    <name evidence="3" type="ORF">ILUMI_14402</name>
</gene>
<dbReference type="Proteomes" id="UP000801492">
    <property type="component" value="Unassembled WGS sequence"/>
</dbReference>
<evidence type="ECO:0000313" key="3">
    <source>
        <dbReference type="EMBL" id="KAF2891771.1"/>
    </source>
</evidence>
<dbReference type="Gene3D" id="1.10.10.60">
    <property type="entry name" value="Homeodomain-like"/>
    <property type="match status" value="1"/>
</dbReference>
<dbReference type="GO" id="GO:0003677">
    <property type="term" value="F:DNA binding"/>
    <property type="evidence" value="ECO:0007669"/>
    <property type="project" value="InterPro"/>
</dbReference>
<feature type="domain" description="HTH psq-type" evidence="2">
    <location>
        <begin position="37"/>
        <end position="73"/>
    </location>
</feature>
<reference evidence="3" key="1">
    <citation type="submission" date="2019-08" db="EMBL/GenBank/DDBJ databases">
        <title>The genome of the North American firefly Photinus pyralis.</title>
        <authorList>
            <consortium name="Photinus pyralis genome working group"/>
            <person name="Fallon T.R."/>
            <person name="Sander Lower S.E."/>
            <person name="Weng J.-K."/>
        </authorList>
    </citation>
    <scope>NUCLEOTIDE SEQUENCE</scope>
    <source>
        <strain evidence="3">TRF0915ILg1</strain>
        <tissue evidence="3">Whole body</tissue>
    </source>
</reference>
<dbReference type="OrthoDB" id="6777974at2759"/>
<dbReference type="InterPro" id="IPR009057">
    <property type="entry name" value="Homeodomain-like_sf"/>
</dbReference>
<sequence length="115" mass="12972">MGEAENKTLECLPPFPINCRKLPAEYKRQNSNRGNYTEKNLRLAIEAVKNGSSVNDALRNYDIPRKTLKSKIKNNLSTIGKMGPDSMLGELHEDKLVLYVKEAQKYGFPTTVSDI</sequence>
<dbReference type="SUPFAM" id="SSF46689">
    <property type="entry name" value="Homeodomain-like"/>
    <property type="match status" value="1"/>
</dbReference>
<dbReference type="InterPro" id="IPR007889">
    <property type="entry name" value="HTH_Psq"/>
</dbReference>
<evidence type="ECO:0000256" key="1">
    <source>
        <dbReference type="ARBA" id="ARBA00004123"/>
    </source>
</evidence>
<name>A0A8K0CUA7_IGNLU</name>
<evidence type="ECO:0000259" key="2">
    <source>
        <dbReference type="Pfam" id="PF05225"/>
    </source>
</evidence>
<dbReference type="EMBL" id="VTPC01023242">
    <property type="protein sequence ID" value="KAF2891771.1"/>
    <property type="molecule type" value="Genomic_DNA"/>
</dbReference>
<evidence type="ECO:0000313" key="4">
    <source>
        <dbReference type="Proteomes" id="UP000801492"/>
    </source>
</evidence>
<protein>
    <recommendedName>
        <fullName evidence="2">HTH psq-type domain-containing protein</fullName>
    </recommendedName>
</protein>
<dbReference type="AlphaFoldDB" id="A0A8K0CUA7"/>
<comment type="caution">
    <text evidence="3">The sequence shown here is derived from an EMBL/GenBank/DDBJ whole genome shotgun (WGS) entry which is preliminary data.</text>
</comment>
<proteinExistence type="predicted"/>
<keyword evidence="4" id="KW-1185">Reference proteome</keyword>
<dbReference type="GO" id="GO:0005634">
    <property type="term" value="C:nucleus"/>
    <property type="evidence" value="ECO:0007669"/>
    <property type="project" value="UniProtKB-SubCell"/>
</dbReference>
<organism evidence="3 4">
    <name type="scientific">Ignelater luminosus</name>
    <name type="common">Cucubano</name>
    <name type="synonym">Pyrophorus luminosus</name>
    <dbReference type="NCBI Taxonomy" id="2038154"/>
    <lineage>
        <taxon>Eukaryota</taxon>
        <taxon>Metazoa</taxon>
        <taxon>Ecdysozoa</taxon>
        <taxon>Arthropoda</taxon>
        <taxon>Hexapoda</taxon>
        <taxon>Insecta</taxon>
        <taxon>Pterygota</taxon>
        <taxon>Neoptera</taxon>
        <taxon>Endopterygota</taxon>
        <taxon>Coleoptera</taxon>
        <taxon>Polyphaga</taxon>
        <taxon>Elateriformia</taxon>
        <taxon>Elateroidea</taxon>
        <taxon>Elateridae</taxon>
        <taxon>Agrypninae</taxon>
        <taxon>Pyrophorini</taxon>
        <taxon>Ignelater</taxon>
    </lineage>
</organism>
<comment type="subcellular location">
    <subcellularLocation>
        <location evidence="1">Nucleus</location>
    </subcellularLocation>
</comment>